<evidence type="ECO:0000313" key="2">
    <source>
        <dbReference type="EMBL" id="KAE8439636.1"/>
    </source>
</evidence>
<reference evidence="2 3" key="1">
    <citation type="submission" date="2019-09" db="EMBL/GenBank/DDBJ databases">
        <title>The Halomonas whole genome shotgun (WGS).</title>
        <authorList>
            <person name="Xie Z."/>
        </authorList>
    </citation>
    <scope>NUCLEOTIDE SEQUENCE [LARGE SCALE GENOMIC DNA]</scope>
    <source>
        <strain evidence="2 3">NBT06E8</strain>
    </source>
</reference>
<dbReference type="GO" id="GO:0016746">
    <property type="term" value="F:acyltransferase activity"/>
    <property type="evidence" value="ECO:0007669"/>
    <property type="project" value="UniProtKB-KW"/>
</dbReference>
<dbReference type="EMBL" id="VWRT01000002">
    <property type="protein sequence ID" value="KAE8439636.1"/>
    <property type="molecule type" value="Genomic_DNA"/>
</dbReference>
<keyword evidence="2" id="KW-0808">Transferase</keyword>
<proteinExistence type="predicted"/>
<dbReference type="Gene3D" id="3.40.630.30">
    <property type="match status" value="1"/>
</dbReference>
<gene>
    <name evidence="2" type="ORF">F1978_05305</name>
</gene>
<keyword evidence="2" id="KW-0012">Acyltransferase</keyword>
<dbReference type="Pfam" id="PF13444">
    <property type="entry name" value="Acetyltransf_5"/>
    <property type="match status" value="1"/>
</dbReference>
<comment type="caution">
    <text evidence="2">The sequence shown here is derived from an EMBL/GenBank/DDBJ whole genome shotgun (WGS) entry which is preliminary data.</text>
</comment>
<evidence type="ECO:0000313" key="3">
    <source>
        <dbReference type="Proteomes" id="UP000466130"/>
    </source>
</evidence>
<dbReference type="InterPro" id="IPR016181">
    <property type="entry name" value="Acyl_CoA_acyltransferase"/>
</dbReference>
<feature type="compositionally biased region" description="Polar residues" evidence="1">
    <location>
        <begin position="161"/>
        <end position="170"/>
    </location>
</feature>
<organism evidence="2 3">
    <name type="scientific">Vreelandella piezotolerans</name>
    <dbReference type="NCBI Taxonomy" id="2609667"/>
    <lineage>
        <taxon>Bacteria</taxon>
        <taxon>Pseudomonadati</taxon>
        <taxon>Pseudomonadota</taxon>
        <taxon>Gammaproteobacteria</taxon>
        <taxon>Oceanospirillales</taxon>
        <taxon>Halomonadaceae</taxon>
        <taxon>Vreelandella</taxon>
    </lineage>
</organism>
<dbReference type="Proteomes" id="UP000466130">
    <property type="component" value="Unassembled WGS sequence"/>
</dbReference>
<dbReference type="InterPro" id="IPR022484">
    <property type="entry name" value="PEP-CTERM/exosrtase_acylTfrase"/>
</dbReference>
<keyword evidence="3" id="KW-1185">Reference proteome</keyword>
<accession>A0ABQ6XC88</accession>
<dbReference type="NCBIfam" id="TIGR03694">
    <property type="entry name" value="exosort_acyl"/>
    <property type="match status" value="1"/>
</dbReference>
<sequence>MGITTIKPTMTSPDTLQESTFSPTFFNDHFTLIIAQTPDEQYRAFALRHAVFIEELNYAIGNENTLNIECDAHDQHSLLCLLHHNATGIDVGCVRVVLIEPVRGRPLCSLPLEAYYPAPLFMPDTHPHAFSSDKTCEVSRLAVHPTVRKKPLSRPELASQDFPSTSPTAQTPYESIKESPALLSLSLFLAATAMVGLSGRHHVFAMLEPRFSRLLKASGLHFQQVGGVINYCGSRAPYYIDQRVAEAHLPKRIVPLYHTIKTQLAVQLLASFCPAADRRFP</sequence>
<evidence type="ECO:0000256" key="1">
    <source>
        <dbReference type="SAM" id="MobiDB-lite"/>
    </source>
</evidence>
<name>A0ABQ6XC88_9GAMM</name>
<dbReference type="SUPFAM" id="SSF55729">
    <property type="entry name" value="Acyl-CoA N-acyltransferases (Nat)"/>
    <property type="match status" value="1"/>
</dbReference>
<feature type="region of interest" description="Disordered" evidence="1">
    <location>
        <begin position="147"/>
        <end position="170"/>
    </location>
</feature>
<protein>
    <submittedName>
        <fullName evidence="2">PEP-CTERM/exosortase system-associated acyltransferase</fullName>
    </submittedName>
</protein>